<reference evidence="2" key="1">
    <citation type="journal article" date="2017" name="Nat. Microbiol.">
        <title>Global analysis of biosynthetic gene clusters reveals vast potential of secondary metabolite production in Penicillium species.</title>
        <authorList>
            <person name="Nielsen J.C."/>
            <person name="Grijseels S."/>
            <person name="Prigent S."/>
            <person name="Ji B."/>
            <person name="Dainat J."/>
            <person name="Nielsen K.F."/>
            <person name="Frisvad J.C."/>
            <person name="Workman M."/>
            <person name="Nielsen J."/>
        </authorList>
    </citation>
    <scope>NUCLEOTIDE SEQUENCE [LARGE SCALE GENOMIC DNA]</scope>
    <source>
        <strain evidence="2">IBT 4502</strain>
    </source>
</reference>
<comment type="caution">
    <text evidence="1">The sequence shown here is derived from an EMBL/GenBank/DDBJ whole genome shotgun (WGS) entry which is preliminary data.</text>
</comment>
<keyword evidence="2" id="KW-1185">Reference proteome</keyword>
<sequence length="134" mass="15021">MYITIVQSNPSGNHDVYTSWRVDEGTKWKAIDPILPDDTGSMKALFRHCDKADFDKHRKMDINISLGDHAFGINLTLDTGSFRVYQSEPNAIDYKKYKKGMAGIWTSAPNVKISGISIGFLCTTKIHTPDARVI</sequence>
<protein>
    <submittedName>
        <fullName evidence="1">Uncharacterized protein</fullName>
    </submittedName>
</protein>
<gene>
    <name evidence="1" type="ORF">PENPOL_c020G07212</name>
</gene>
<dbReference type="OrthoDB" id="5083627at2759"/>
<dbReference type="AlphaFoldDB" id="A0A1V6N877"/>
<name>A0A1V6N877_PENPO</name>
<dbReference type="EMBL" id="MDYM01000020">
    <property type="protein sequence ID" value="OQD60812.1"/>
    <property type="molecule type" value="Genomic_DNA"/>
</dbReference>
<dbReference type="Proteomes" id="UP000191408">
    <property type="component" value="Unassembled WGS sequence"/>
</dbReference>
<accession>A0A1V6N877</accession>
<evidence type="ECO:0000313" key="2">
    <source>
        <dbReference type="Proteomes" id="UP000191408"/>
    </source>
</evidence>
<organism evidence="1 2">
    <name type="scientific">Penicillium polonicum</name>
    <dbReference type="NCBI Taxonomy" id="60169"/>
    <lineage>
        <taxon>Eukaryota</taxon>
        <taxon>Fungi</taxon>
        <taxon>Dikarya</taxon>
        <taxon>Ascomycota</taxon>
        <taxon>Pezizomycotina</taxon>
        <taxon>Eurotiomycetes</taxon>
        <taxon>Eurotiomycetidae</taxon>
        <taxon>Eurotiales</taxon>
        <taxon>Aspergillaceae</taxon>
        <taxon>Penicillium</taxon>
    </lineage>
</organism>
<evidence type="ECO:0000313" key="1">
    <source>
        <dbReference type="EMBL" id="OQD60812.1"/>
    </source>
</evidence>
<proteinExistence type="predicted"/>